<protein>
    <recommendedName>
        <fullName evidence="4">RRM domain-containing protein</fullName>
    </recommendedName>
</protein>
<dbReference type="PANTHER" id="PTHR15481">
    <property type="entry name" value="RIBONUCLEIC ACID BINDING PROTEIN S1"/>
    <property type="match status" value="1"/>
</dbReference>
<comment type="caution">
    <text evidence="5">The sequence shown here is derived from an EMBL/GenBank/DDBJ whole genome shotgun (WGS) entry which is preliminary data.</text>
</comment>
<dbReference type="GO" id="GO:0003723">
    <property type="term" value="F:RNA binding"/>
    <property type="evidence" value="ECO:0007669"/>
    <property type="project" value="UniProtKB-UniRule"/>
</dbReference>
<dbReference type="EMBL" id="JAKWFO010000007">
    <property type="protein sequence ID" value="KAI9634457.1"/>
    <property type="molecule type" value="Genomic_DNA"/>
</dbReference>
<evidence type="ECO:0000259" key="4">
    <source>
        <dbReference type="PROSITE" id="PS50102"/>
    </source>
</evidence>
<dbReference type="Pfam" id="PF00076">
    <property type="entry name" value="RRM_1"/>
    <property type="match status" value="1"/>
</dbReference>
<feature type="compositionally biased region" description="Basic and acidic residues" evidence="3">
    <location>
        <begin position="294"/>
        <end position="310"/>
    </location>
</feature>
<evidence type="ECO:0000256" key="2">
    <source>
        <dbReference type="PROSITE-ProRule" id="PRU00176"/>
    </source>
</evidence>
<keyword evidence="6" id="KW-1185">Reference proteome</keyword>
<proteinExistence type="predicted"/>
<feature type="region of interest" description="Disordered" evidence="3">
    <location>
        <begin position="137"/>
        <end position="196"/>
    </location>
</feature>
<gene>
    <name evidence="5" type="ORF">MKK02DRAFT_37988</name>
</gene>
<feature type="compositionally biased region" description="Acidic residues" evidence="3">
    <location>
        <begin position="225"/>
        <end position="236"/>
    </location>
</feature>
<name>A0AA38H4S1_9TREE</name>
<dbReference type="PANTHER" id="PTHR15481:SF0">
    <property type="entry name" value="LD23870P-RELATED"/>
    <property type="match status" value="1"/>
</dbReference>
<dbReference type="InterPro" id="IPR035979">
    <property type="entry name" value="RBD_domain_sf"/>
</dbReference>
<sequence>MSDRGRSRSPKRLTRSPSAASPKKTGKDAAESSKVPDDVEMKPAAGSTEGAEAEEKAFKVIVVSGLTKNVHKGHLEEIFGEYGKITGLDLPLFKVSGLNRGKAAIEFEKSADAEMAVKHMEGGQLDGAALTVQISEHPLPAPQPASPNPAPTTGRRRYSNSRSRSPINPPVGSEAQDTGGNGPTRGRDHLLVGPEVATGVDLADAMCTSLAEREEGEIMGMAGGEDTEEDTEDEEDPAGRADTEIGVVEDMGVVHPDLLADDTAPGRDRPLGALVPHTAGDDHRHTLGPGPGRDPARRLGPDRDPLEKAVEIAPSQVEKEAQSQSEHIALAVEEPGGEAEEESVREQE</sequence>
<dbReference type="GO" id="GO:0005737">
    <property type="term" value="C:cytoplasm"/>
    <property type="evidence" value="ECO:0007669"/>
    <property type="project" value="TreeGrafter"/>
</dbReference>
<dbReference type="SUPFAM" id="SSF54928">
    <property type="entry name" value="RNA-binding domain, RBD"/>
    <property type="match status" value="1"/>
</dbReference>
<evidence type="ECO:0000256" key="1">
    <source>
        <dbReference type="ARBA" id="ARBA00022884"/>
    </source>
</evidence>
<dbReference type="RefSeq" id="XP_052944234.1">
    <property type="nucleotide sequence ID" value="XM_053089874.1"/>
</dbReference>
<dbReference type="Gene3D" id="3.30.70.330">
    <property type="match status" value="1"/>
</dbReference>
<feature type="compositionally biased region" description="Pro residues" evidence="3">
    <location>
        <begin position="139"/>
        <end position="150"/>
    </location>
</feature>
<dbReference type="SMART" id="SM00360">
    <property type="entry name" value="RRM"/>
    <property type="match status" value="1"/>
</dbReference>
<evidence type="ECO:0000256" key="3">
    <source>
        <dbReference type="SAM" id="MobiDB-lite"/>
    </source>
</evidence>
<feature type="region of interest" description="Disordered" evidence="3">
    <location>
        <begin position="1"/>
        <end position="53"/>
    </location>
</feature>
<dbReference type="InterPro" id="IPR000504">
    <property type="entry name" value="RRM_dom"/>
</dbReference>
<dbReference type="GeneID" id="77729079"/>
<dbReference type="GO" id="GO:0061574">
    <property type="term" value="C:ASAP complex"/>
    <property type="evidence" value="ECO:0007669"/>
    <property type="project" value="TreeGrafter"/>
</dbReference>
<feature type="region of interest" description="Disordered" evidence="3">
    <location>
        <begin position="213"/>
        <end position="348"/>
    </location>
</feature>
<dbReference type="InterPro" id="IPR012677">
    <property type="entry name" value="Nucleotide-bd_a/b_plait_sf"/>
</dbReference>
<keyword evidence="1 2" id="KW-0694">RNA-binding</keyword>
<feature type="compositionally biased region" description="Basic and acidic residues" evidence="3">
    <location>
        <begin position="25"/>
        <end position="41"/>
    </location>
</feature>
<reference evidence="5" key="1">
    <citation type="journal article" date="2022" name="G3 (Bethesda)">
        <title>High quality genome of the basidiomycete yeast Dioszegia hungarica PDD-24b-2 isolated from cloud water.</title>
        <authorList>
            <person name="Jarrige D."/>
            <person name="Haridas S."/>
            <person name="Bleykasten-Grosshans C."/>
            <person name="Joly M."/>
            <person name="Nadalig T."/>
            <person name="Sancelme M."/>
            <person name="Vuilleumier S."/>
            <person name="Grigoriev I.V."/>
            <person name="Amato P."/>
            <person name="Bringel F."/>
        </authorList>
    </citation>
    <scope>NUCLEOTIDE SEQUENCE</scope>
    <source>
        <strain evidence="5">PDD-24b-2</strain>
    </source>
</reference>
<evidence type="ECO:0000313" key="6">
    <source>
        <dbReference type="Proteomes" id="UP001164286"/>
    </source>
</evidence>
<dbReference type="PROSITE" id="PS50102">
    <property type="entry name" value="RRM"/>
    <property type="match status" value="1"/>
</dbReference>
<dbReference type="Proteomes" id="UP001164286">
    <property type="component" value="Unassembled WGS sequence"/>
</dbReference>
<dbReference type="AlphaFoldDB" id="A0AA38H4S1"/>
<dbReference type="GO" id="GO:0005654">
    <property type="term" value="C:nucleoplasm"/>
    <property type="evidence" value="ECO:0007669"/>
    <property type="project" value="TreeGrafter"/>
</dbReference>
<organism evidence="5 6">
    <name type="scientific">Dioszegia hungarica</name>
    <dbReference type="NCBI Taxonomy" id="4972"/>
    <lineage>
        <taxon>Eukaryota</taxon>
        <taxon>Fungi</taxon>
        <taxon>Dikarya</taxon>
        <taxon>Basidiomycota</taxon>
        <taxon>Agaricomycotina</taxon>
        <taxon>Tremellomycetes</taxon>
        <taxon>Tremellales</taxon>
        <taxon>Bulleribasidiaceae</taxon>
        <taxon>Dioszegia</taxon>
    </lineage>
</organism>
<accession>A0AA38H4S1</accession>
<evidence type="ECO:0000313" key="5">
    <source>
        <dbReference type="EMBL" id="KAI9634457.1"/>
    </source>
</evidence>
<feature type="domain" description="RRM" evidence="4">
    <location>
        <begin position="59"/>
        <end position="137"/>
    </location>
</feature>
<dbReference type="GO" id="GO:0000398">
    <property type="term" value="P:mRNA splicing, via spliceosome"/>
    <property type="evidence" value="ECO:0007669"/>
    <property type="project" value="TreeGrafter"/>
</dbReference>